<name>A0A2C6KTR2_9APIC</name>
<dbReference type="Proteomes" id="UP000221165">
    <property type="component" value="Unassembled WGS sequence"/>
</dbReference>
<feature type="non-terminal residue" evidence="2">
    <location>
        <position position="1"/>
    </location>
</feature>
<reference evidence="2 3" key="1">
    <citation type="journal article" date="2017" name="Int. J. Parasitol.">
        <title>The genome of the protozoan parasite Cystoisospora suis and a reverse vaccinology approach to identify vaccine candidates.</title>
        <authorList>
            <person name="Palmieri N."/>
            <person name="Shrestha A."/>
            <person name="Ruttkowski B."/>
            <person name="Beck T."/>
            <person name="Vogl C."/>
            <person name="Tomley F."/>
            <person name="Blake D.P."/>
            <person name="Joachim A."/>
        </authorList>
    </citation>
    <scope>NUCLEOTIDE SEQUENCE [LARGE SCALE GENOMIC DNA]</scope>
    <source>
        <strain evidence="2 3">Wien I</strain>
    </source>
</reference>
<gene>
    <name evidence="2" type="ORF">CSUI_006627</name>
</gene>
<dbReference type="AlphaFoldDB" id="A0A2C6KTR2"/>
<evidence type="ECO:0000313" key="3">
    <source>
        <dbReference type="Proteomes" id="UP000221165"/>
    </source>
</evidence>
<sequence>HVEEIEELKKQHNWEISRRELEGTEDQAEDGDTNDSSSFSPPPSDLSQARLEREVAELKRRQEEEAKAARQELRGLVRSRLDSLRQRQELQRNREKLRIENFKDSLLLEICACIQATRIASEQAAQLYVQKR</sequence>
<evidence type="ECO:0000313" key="2">
    <source>
        <dbReference type="EMBL" id="PHJ19543.1"/>
    </source>
</evidence>
<keyword evidence="3" id="KW-1185">Reference proteome</keyword>
<comment type="caution">
    <text evidence="2">The sequence shown here is derived from an EMBL/GenBank/DDBJ whole genome shotgun (WGS) entry which is preliminary data.</text>
</comment>
<accession>A0A2C6KTR2</accession>
<dbReference type="RefSeq" id="XP_067921242.1">
    <property type="nucleotide sequence ID" value="XM_068066781.1"/>
</dbReference>
<feature type="non-terminal residue" evidence="2">
    <location>
        <position position="132"/>
    </location>
</feature>
<feature type="compositionally biased region" description="Acidic residues" evidence="1">
    <location>
        <begin position="23"/>
        <end position="33"/>
    </location>
</feature>
<dbReference type="GeneID" id="94429992"/>
<dbReference type="VEuPathDB" id="ToxoDB:CSUI_006627"/>
<dbReference type="EMBL" id="MIGC01003367">
    <property type="protein sequence ID" value="PHJ19543.1"/>
    <property type="molecule type" value="Genomic_DNA"/>
</dbReference>
<organism evidence="2 3">
    <name type="scientific">Cystoisospora suis</name>
    <dbReference type="NCBI Taxonomy" id="483139"/>
    <lineage>
        <taxon>Eukaryota</taxon>
        <taxon>Sar</taxon>
        <taxon>Alveolata</taxon>
        <taxon>Apicomplexa</taxon>
        <taxon>Conoidasida</taxon>
        <taxon>Coccidia</taxon>
        <taxon>Eucoccidiorida</taxon>
        <taxon>Eimeriorina</taxon>
        <taxon>Sarcocystidae</taxon>
        <taxon>Cystoisospora</taxon>
    </lineage>
</organism>
<feature type="region of interest" description="Disordered" evidence="1">
    <location>
        <begin position="15"/>
        <end position="49"/>
    </location>
</feature>
<evidence type="ECO:0000256" key="1">
    <source>
        <dbReference type="SAM" id="MobiDB-lite"/>
    </source>
</evidence>
<proteinExistence type="predicted"/>
<protein>
    <submittedName>
        <fullName evidence="2">Uncharacterized protein</fullName>
    </submittedName>
</protein>